<dbReference type="OrthoDB" id="10552581at2759"/>
<feature type="compositionally biased region" description="Basic residues" evidence="1">
    <location>
        <begin position="40"/>
        <end position="49"/>
    </location>
</feature>
<protein>
    <submittedName>
        <fullName evidence="2">Sperm-tail PG-rich repeat-containing protein 2</fullName>
    </submittedName>
</protein>
<evidence type="ECO:0000313" key="2">
    <source>
        <dbReference type="EMBL" id="KAG7378097.1"/>
    </source>
</evidence>
<accession>A0A8T1V9Y0</accession>
<feature type="compositionally biased region" description="Polar residues" evidence="1">
    <location>
        <begin position="50"/>
        <end position="71"/>
    </location>
</feature>
<dbReference type="Proteomes" id="UP000694044">
    <property type="component" value="Unassembled WGS sequence"/>
</dbReference>
<dbReference type="AlphaFoldDB" id="A0A8T1V9Y0"/>
<feature type="compositionally biased region" description="Polar residues" evidence="1">
    <location>
        <begin position="1"/>
        <end position="19"/>
    </location>
</feature>
<sequence>MNFGSTTKRFDTISSGTSRETLESQLERDRKEQEVERQKQAKNSKKRQQPKASSMFASSTSRAHQTQQATGPSPGDYEIQRSWIASVAQGAFKSGIELFVLGPGSYSTERLEQKPLHRARPNVFYAAVRVVIHLHLVLSIARGSHH</sequence>
<reference evidence="2" key="1">
    <citation type="submission" date="2021-02" db="EMBL/GenBank/DDBJ databases">
        <authorList>
            <person name="Palmer J.M."/>
        </authorList>
    </citation>
    <scope>NUCLEOTIDE SEQUENCE</scope>
    <source>
        <strain evidence="2">SCRP734</strain>
    </source>
</reference>
<proteinExistence type="predicted"/>
<organism evidence="2 3">
    <name type="scientific">Phytophthora pseudosyringae</name>
    <dbReference type="NCBI Taxonomy" id="221518"/>
    <lineage>
        <taxon>Eukaryota</taxon>
        <taxon>Sar</taxon>
        <taxon>Stramenopiles</taxon>
        <taxon>Oomycota</taxon>
        <taxon>Peronosporomycetes</taxon>
        <taxon>Peronosporales</taxon>
        <taxon>Peronosporaceae</taxon>
        <taxon>Phytophthora</taxon>
    </lineage>
</organism>
<evidence type="ECO:0000256" key="1">
    <source>
        <dbReference type="SAM" id="MobiDB-lite"/>
    </source>
</evidence>
<name>A0A8T1V9Y0_9STRA</name>
<keyword evidence="3" id="KW-1185">Reference proteome</keyword>
<dbReference type="EMBL" id="JAGDFM010000454">
    <property type="protein sequence ID" value="KAG7378097.1"/>
    <property type="molecule type" value="Genomic_DNA"/>
</dbReference>
<comment type="caution">
    <text evidence="2">The sequence shown here is derived from an EMBL/GenBank/DDBJ whole genome shotgun (WGS) entry which is preliminary data.</text>
</comment>
<gene>
    <name evidence="2" type="primary">STPG2_2</name>
    <name evidence="2" type="ORF">PHYPSEUDO_010569</name>
</gene>
<feature type="region of interest" description="Disordered" evidence="1">
    <location>
        <begin position="1"/>
        <end position="77"/>
    </location>
</feature>
<feature type="compositionally biased region" description="Basic and acidic residues" evidence="1">
    <location>
        <begin position="20"/>
        <end position="39"/>
    </location>
</feature>
<evidence type="ECO:0000313" key="3">
    <source>
        <dbReference type="Proteomes" id="UP000694044"/>
    </source>
</evidence>